<protein>
    <submittedName>
        <fullName evidence="1">Uncharacterized protein</fullName>
    </submittedName>
</protein>
<evidence type="ECO:0000313" key="1">
    <source>
        <dbReference type="EMBL" id="MBA0619046.1"/>
    </source>
</evidence>
<reference evidence="1 2" key="1">
    <citation type="journal article" date="2019" name="Genome Biol. Evol.">
        <title>Insights into the evolution of the New World diploid cottons (Gossypium, subgenus Houzingenia) based on genome sequencing.</title>
        <authorList>
            <person name="Grover C.E."/>
            <person name="Arick M.A. 2nd"/>
            <person name="Thrash A."/>
            <person name="Conover J.L."/>
            <person name="Sanders W.S."/>
            <person name="Peterson D.G."/>
            <person name="Frelichowski J.E."/>
            <person name="Scheffler J.A."/>
            <person name="Scheffler B.E."/>
            <person name="Wendel J.F."/>
        </authorList>
    </citation>
    <scope>NUCLEOTIDE SEQUENCE [LARGE SCALE GENOMIC DNA]</scope>
    <source>
        <strain evidence="1">27</strain>
        <tissue evidence="1">Leaf</tissue>
    </source>
</reference>
<organism evidence="1 2">
    <name type="scientific">Gossypium davidsonii</name>
    <name type="common">Davidson's cotton</name>
    <name type="synonym">Gossypium klotzschianum subsp. davidsonii</name>
    <dbReference type="NCBI Taxonomy" id="34287"/>
    <lineage>
        <taxon>Eukaryota</taxon>
        <taxon>Viridiplantae</taxon>
        <taxon>Streptophyta</taxon>
        <taxon>Embryophyta</taxon>
        <taxon>Tracheophyta</taxon>
        <taxon>Spermatophyta</taxon>
        <taxon>Magnoliopsida</taxon>
        <taxon>eudicotyledons</taxon>
        <taxon>Gunneridae</taxon>
        <taxon>Pentapetalae</taxon>
        <taxon>rosids</taxon>
        <taxon>malvids</taxon>
        <taxon>Malvales</taxon>
        <taxon>Malvaceae</taxon>
        <taxon>Malvoideae</taxon>
        <taxon>Gossypium</taxon>
    </lineage>
</organism>
<dbReference type="AlphaFoldDB" id="A0A7J8S0D2"/>
<name>A0A7J8S0D2_GOSDV</name>
<dbReference type="EMBL" id="JABFAC010000007">
    <property type="protein sequence ID" value="MBA0619046.1"/>
    <property type="molecule type" value="Genomic_DNA"/>
</dbReference>
<accession>A0A7J8S0D2</accession>
<dbReference type="Proteomes" id="UP000593561">
    <property type="component" value="Unassembled WGS sequence"/>
</dbReference>
<proteinExistence type="predicted"/>
<evidence type="ECO:0000313" key="2">
    <source>
        <dbReference type="Proteomes" id="UP000593561"/>
    </source>
</evidence>
<comment type="caution">
    <text evidence="1">The sequence shown here is derived from an EMBL/GenBank/DDBJ whole genome shotgun (WGS) entry which is preliminary data.</text>
</comment>
<gene>
    <name evidence="1" type="ORF">Godav_028290</name>
</gene>
<sequence>MIGSHQLSAVKEVKEHLTKNINRCYNDPNYYQTQARIDIVATTQDLLQQEIYQL</sequence>
<keyword evidence="2" id="KW-1185">Reference proteome</keyword>